<evidence type="ECO:0000313" key="3">
    <source>
        <dbReference type="Proteomes" id="UP000271974"/>
    </source>
</evidence>
<feature type="region of interest" description="Disordered" evidence="1">
    <location>
        <begin position="173"/>
        <end position="195"/>
    </location>
</feature>
<sequence length="243" mass="26666">MLDVTGTSDVGWMLQVAQRLDVTGSSDVGWMLPVPQMLDVTGSSDVGWMLQVPQMLDVTGSSDVGWMLQVPQMLDVTGSSDVGCYRSQVHVQSELDIDYKNQKRAMDAESEASLTKANLLSIKALIRVRLTFEVPVDPPANAKPSPELGLKCTFWLWASGRVFPRLQLDRLGDTGPIDSGERTMAPRKGSHNTQPEADNLRLLAAFWKGGVFAPRVRSSGRVIEYEKRDKGADFEGGDEVITV</sequence>
<organism evidence="2 3">
    <name type="scientific">Elysia chlorotica</name>
    <name type="common">Eastern emerald elysia</name>
    <name type="synonym">Sea slug</name>
    <dbReference type="NCBI Taxonomy" id="188477"/>
    <lineage>
        <taxon>Eukaryota</taxon>
        <taxon>Metazoa</taxon>
        <taxon>Spiralia</taxon>
        <taxon>Lophotrochozoa</taxon>
        <taxon>Mollusca</taxon>
        <taxon>Gastropoda</taxon>
        <taxon>Heterobranchia</taxon>
        <taxon>Euthyneura</taxon>
        <taxon>Panpulmonata</taxon>
        <taxon>Sacoglossa</taxon>
        <taxon>Placobranchoidea</taxon>
        <taxon>Plakobranchidae</taxon>
        <taxon>Elysia</taxon>
    </lineage>
</organism>
<dbReference type="AlphaFoldDB" id="A0A3S1BCJ0"/>
<dbReference type="EMBL" id="RQTK01000371">
    <property type="protein sequence ID" value="RUS80825.1"/>
    <property type="molecule type" value="Genomic_DNA"/>
</dbReference>
<evidence type="ECO:0000256" key="1">
    <source>
        <dbReference type="SAM" id="MobiDB-lite"/>
    </source>
</evidence>
<comment type="caution">
    <text evidence="2">The sequence shown here is derived from an EMBL/GenBank/DDBJ whole genome shotgun (WGS) entry which is preliminary data.</text>
</comment>
<dbReference type="Proteomes" id="UP000271974">
    <property type="component" value="Unassembled WGS sequence"/>
</dbReference>
<evidence type="ECO:0000313" key="2">
    <source>
        <dbReference type="EMBL" id="RUS80825.1"/>
    </source>
</evidence>
<accession>A0A3S1BCJ0</accession>
<keyword evidence="3" id="KW-1185">Reference proteome</keyword>
<reference evidence="2 3" key="1">
    <citation type="submission" date="2019-01" db="EMBL/GenBank/DDBJ databases">
        <title>A draft genome assembly of the solar-powered sea slug Elysia chlorotica.</title>
        <authorList>
            <person name="Cai H."/>
            <person name="Li Q."/>
            <person name="Fang X."/>
            <person name="Li J."/>
            <person name="Curtis N.E."/>
            <person name="Altenburger A."/>
            <person name="Shibata T."/>
            <person name="Feng M."/>
            <person name="Maeda T."/>
            <person name="Schwartz J.A."/>
            <person name="Shigenobu S."/>
            <person name="Lundholm N."/>
            <person name="Nishiyama T."/>
            <person name="Yang H."/>
            <person name="Hasebe M."/>
            <person name="Li S."/>
            <person name="Pierce S.K."/>
            <person name="Wang J."/>
        </authorList>
    </citation>
    <scope>NUCLEOTIDE SEQUENCE [LARGE SCALE GENOMIC DNA]</scope>
    <source>
        <strain evidence="2">EC2010</strain>
        <tissue evidence="2">Whole organism of an adult</tissue>
    </source>
</reference>
<protein>
    <submittedName>
        <fullName evidence="2">Uncharacterized protein</fullName>
    </submittedName>
</protein>
<name>A0A3S1BCJ0_ELYCH</name>
<proteinExistence type="predicted"/>
<gene>
    <name evidence="2" type="ORF">EGW08_011406</name>
</gene>